<dbReference type="InterPro" id="IPR005135">
    <property type="entry name" value="Endo/exonuclease/phosphatase"/>
</dbReference>
<dbReference type="Proteomes" id="UP000786693">
    <property type="component" value="Unassembled WGS sequence"/>
</dbReference>
<feature type="domain" description="Endonuclease/exonuclease/phosphatase" evidence="3">
    <location>
        <begin position="90"/>
        <end position="278"/>
    </location>
</feature>
<keyword evidence="2" id="KW-0812">Transmembrane</keyword>
<feature type="compositionally biased region" description="Basic and acidic residues" evidence="1">
    <location>
        <begin position="268"/>
        <end position="277"/>
    </location>
</feature>
<dbReference type="Pfam" id="PF03372">
    <property type="entry name" value="Exo_endo_phos"/>
    <property type="match status" value="1"/>
</dbReference>
<feature type="region of interest" description="Disordered" evidence="1">
    <location>
        <begin position="268"/>
        <end position="289"/>
    </location>
</feature>
<reference evidence="4 5" key="1">
    <citation type="submission" date="2021-05" db="EMBL/GenBank/DDBJ databases">
        <title>Bacteria Genome sequencing.</title>
        <authorList>
            <person name="Takabe Y."/>
            <person name="Nakajima Y."/>
            <person name="Suzuki S."/>
            <person name="Shiozaki T."/>
        </authorList>
    </citation>
    <scope>NUCLEOTIDE SEQUENCE [LARGE SCALE GENOMIC DNA]</scope>
    <source>
        <strain evidence="4 5">AI_62</strain>
    </source>
</reference>
<dbReference type="SUPFAM" id="SSF56219">
    <property type="entry name" value="DNase I-like"/>
    <property type="match status" value="1"/>
</dbReference>
<organism evidence="4 5">
    <name type="scientific">Jannaschia pagri</name>
    <dbReference type="NCBI Taxonomy" id="2829797"/>
    <lineage>
        <taxon>Bacteria</taxon>
        <taxon>Pseudomonadati</taxon>
        <taxon>Pseudomonadota</taxon>
        <taxon>Alphaproteobacteria</taxon>
        <taxon>Rhodobacterales</taxon>
        <taxon>Roseobacteraceae</taxon>
        <taxon>Jannaschia</taxon>
    </lineage>
</organism>
<dbReference type="RefSeq" id="WP_220749797.1">
    <property type="nucleotide sequence ID" value="NZ_BPFH01000005.1"/>
</dbReference>
<gene>
    <name evidence="4" type="ORF">JANAI62_29280</name>
</gene>
<keyword evidence="2" id="KW-1133">Transmembrane helix</keyword>
<feature type="transmembrane region" description="Helical" evidence="2">
    <location>
        <begin position="33"/>
        <end position="52"/>
    </location>
</feature>
<keyword evidence="5" id="KW-1185">Reference proteome</keyword>
<comment type="caution">
    <text evidence="4">The sequence shown here is derived from an EMBL/GenBank/DDBJ whole genome shotgun (WGS) entry which is preliminary data.</text>
</comment>
<keyword evidence="2" id="KW-0472">Membrane</keyword>
<accession>A0ABQ4NPG4</accession>
<evidence type="ECO:0000313" key="5">
    <source>
        <dbReference type="Proteomes" id="UP000786693"/>
    </source>
</evidence>
<evidence type="ECO:0000256" key="2">
    <source>
        <dbReference type="SAM" id="Phobius"/>
    </source>
</evidence>
<proteinExistence type="predicted"/>
<dbReference type="InterPro" id="IPR036691">
    <property type="entry name" value="Endo/exonu/phosph_ase_sf"/>
</dbReference>
<evidence type="ECO:0000259" key="3">
    <source>
        <dbReference type="Pfam" id="PF03372"/>
    </source>
</evidence>
<dbReference type="Gene3D" id="3.60.10.10">
    <property type="entry name" value="Endonuclease/exonuclease/phosphatase"/>
    <property type="match status" value="1"/>
</dbReference>
<sequence>MLPLPRLGVLCGIAVVLCPFAGRWIPAFDSLGILWPYSALALAATALMYRSLGPVLRGAAAVSATLALARVLVFALPGVSPQTAELRLLQHNLLYSNDGRLLAQVLDGHDIATLQEIQSIWTPLRKLPAPWVGHDCPDAPGIGTAVATRLPVVARGCFQTGQAWIRVQSPLGEVTVLSLHLPWPWPVRDDLQHRQAAELAQAIESLPKPVVIGGDFNQMPWSASVQTLARAAGGQVTGGLRASYVTGAGLIRLPIDHVIAPSDWRAETRKGPKHLSDHNTITARFGPKS</sequence>
<dbReference type="EMBL" id="BPFH01000005">
    <property type="protein sequence ID" value="GIT96305.1"/>
    <property type="molecule type" value="Genomic_DNA"/>
</dbReference>
<evidence type="ECO:0000313" key="4">
    <source>
        <dbReference type="EMBL" id="GIT96305.1"/>
    </source>
</evidence>
<protein>
    <recommendedName>
        <fullName evidence="3">Endonuclease/exonuclease/phosphatase domain-containing protein</fullName>
    </recommendedName>
</protein>
<name>A0ABQ4NPG4_9RHOB</name>
<feature type="transmembrane region" description="Helical" evidence="2">
    <location>
        <begin position="59"/>
        <end position="79"/>
    </location>
</feature>
<evidence type="ECO:0000256" key="1">
    <source>
        <dbReference type="SAM" id="MobiDB-lite"/>
    </source>
</evidence>